<feature type="domain" description="RNA polymerase sigma-70 region 2" evidence="3">
    <location>
        <begin position="12"/>
        <end position="76"/>
    </location>
</feature>
<dbReference type="PANTHER" id="PTHR30173:SF36">
    <property type="entry name" value="ECF RNA POLYMERASE SIGMA FACTOR SIGJ"/>
    <property type="match status" value="1"/>
</dbReference>
<dbReference type="Gene3D" id="1.10.1740.10">
    <property type="match status" value="1"/>
</dbReference>
<dbReference type="NCBIfam" id="TIGR02937">
    <property type="entry name" value="sigma70-ECF"/>
    <property type="match status" value="1"/>
</dbReference>
<evidence type="ECO:0000313" key="5">
    <source>
        <dbReference type="EMBL" id="MFD1887427.1"/>
    </source>
</evidence>
<comment type="subunit">
    <text evidence="1">Interacts transiently with the RNA polymerase catalytic core formed by RpoA, RpoB, RpoC and RpoZ (2 alpha, 1 beta, 1 beta' and 1 omega subunit) to form the RNA polymerase holoenzyme that can initiate transcription.</text>
</comment>
<reference evidence="6" key="1">
    <citation type="journal article" date="2019" name="Int. J. Syst. Evol. Microbiol.">
        <title>The Global Catalogue of Microorganisms (GCM) 10K type strain sequencing project: providing services to taxonomists for standard genome sequencing and annotation.</title>
        <authorList>
            <consortium name="The Broad Institute Genomics Platform"/>
            <consortium name="The Broad Institute Genome Sequencing Center for Infectious Disease"/>
            <person name="Wu L."/>
            <person name="Ma J."/>
        </authorList>
    </citation>
    <scope>NUCLEOTIDE SEQUENCE [LARGE SCALE GENOMIC DNA]</scope>
    <source>
        <strain evidence="6">CCUG 54950</strain>
    </source>
</reference>
<gene>
    <name evidence="5" type="ORF">ACFSC9_18175</name>
</gene>
<evidence type="ECO:0000313" key="6">
    <source>
        <dbReference type="Proteomes" id="UP001597233"/>
    </source>
</evidence>
<dbReference type="InterPro" id="IPR032710">
    <property type="entry name" value="NTF2-like_dom_sf"/>
</dbReference>
<dbReference type="InterPro" id="IPR052704">
    <property type="entry name" value="ECF_Sigma-70_Domain"/>
</dbReference>
<evidence type="ECO:0000256" key="2">
    <source>
        <dbReference type="SAM" id="MobiDB-lite"/>
    </source>
</evidence>
<keyword evidence="6" id="KW-1185">Reference proteome</keyword>
<dbReference type="SUPFAM" id="SSF88946">
    <property type="entry name" value="Sigma2 domain of RNA polymerase sigma factors"/>
    <property type="match status" value="1"/>
</dbReference>
<dbReference type="RefSeq" id="WP_347325090.1">
    <property type="nucleotide sequence ID" value="NZ_JBCGUH010000005.1"/>
</dbReference>
<name>A0ABW4RM69_9BACL</name>
<feature type="region of interest" description="Disordered" evidence="2">
    <location>
        <begin position="97"/>
        <end position="127"/>
    </location>
</feature>
<evidence type="ECO:0000259" key="3">
    <source>
        <dbReference type="Pfam" id="PF04542"/>
    </source>
</evidence>
<organism evidence="5 6">
    <name type="scientific">Paenibacillus wenxiniae</name>
    <dbReference type="NCBI Taxonomy" id="1636843"/>
    <lineage>
        <taxon>Bacteria</taxon>
        <taxon>Bacillati</taxon>
        <taxon>Bacillota</taxon>
        <taxon>Bacilli</taxon>
        <taxon>Bacillales</taxon>
        <taxon>Paenibacillaceae</taxon>
        <taxon>Paenibacillus</taxon>
    </lineage>
</organism>
<dbReference type="InterPro" id="IPR007627">
    <property type="entry name" value="RNA_pol_sigma70_r2"/>
</dbReference>
<protein>
    <submittedName>
        <fullName evidence="5">Sigma-70 family RNA polymerase sigma factor</fullName>
    </submittedName>
</protein>
<dbReference type="InterPro" id="IPR014284">
    <property type="entry name" value="RNA_pol_sigma-70_dom"/>
</dbReference>
<dbReference type="Pfam" id="PF04542">
    <property type="entry name" value="Sigma70_r2"/>
    <property type="match status" value="1"/>
</dbReference>
<dbReference type="InterPro" id="IPR013324">
    <property type="entry name" value="RNA_pol_sigma_r3/r4-like"/>
</dbReference>
<dbReference type="SUPFAM" id="SSF88659">
    <property type="entry name" value="Sigma3 and sigma4 domains of RNA polymerase sigma factors"/>
    <property type="match status" value="1"/>
</dbReference>
<dbReference type="EMBL" id="JBHUEH010000023">
    <property type="protein sequence ID" value="MFD1887427.1"/>
    <property type="molecule type" value="Genomic_DNA"/>
</dbReference>
<dbReference type="InterPro" id="IPR013249">
    <property type="entry name" value="RNA_pol_sigma70_r4_t2"/>
</dbReference>
<evidence type="ECO:0000259" key="4">
    <source>
        <dbReference type="Pfam" id="PF08281"/>
    </source>
</evidence>
<evidence type="ECO:0000256" key="1">
    <source>
        <dbReference type="ARBA" id="ARBA00011344"/>
    </source>
</evidence>
<dbReference type="SUPFAM" id="SSF54427">
    <property type="entry name" value="NTF2-like"/>
    <property type="match status" value="1"/>
</dbReference>
<dbReference type="PANTHER" id="PTHR30173">
    <property type="entry name" value="SIGMA 19 FACTOR"/>
    <property type="match status" value="1"/>
</dbReference>
<accession>A0ABW4RM69</accession>
<dbReference type="Pfam" id="PF08281">
    <property type="entry name" value="Sigma70_r4_2"/>
    <property type="match status" value="1"/>
</dbReference>
<dbReference type="InterPro" id="IPR013325">
    <property type="entry name" value="RNA_pol_sigma_r2"/>
</dbReference>
<feature type="domain" description="RNA polymerase sigma factor 70 region 4 type 2" evidence="4">
    <location>
        <begin position="161"/>
        <end position="207"/>
    </location>
</feature>
<dbReference type="Gene3D" id="1.10.10.10">
    <property type="entry name" value="Winged helix-like DNA-binding domain superfamily/Winged helix DNA-binding domain"/>
    <property type="match status" value="1"/>
</dbReference>
<dbReference type="Proteomes" id="UP001597233">
    <property type="component" value="Unassembled WGS sequence"/>
</dbReference>
<comment type="caution">
    <text evidence="5">The sequence shown here is derived from an EMBL/GenBank/DDBJ whole genome shotgun (WGS) entry which is preliminary data.</text>
</comment>
<dbReference type="InterPro" id="IPR036388">
    <property type="entry name" value="WH-like_DNA-bd_sf"/>
</dbReference>
<sequence length="346" mass="38758">MYSLPSRDLEQLYTQYYALLKAIAYQMIGSHSDAEDIVHDVFEQLANKPLAEIEHVKAYLIRAVTNRSLNILQSARKQRELYPGPWLPEPVVSQIARPTRKASSHTEDTGGNEHGTERAGTSSSSLLPLAGTRATDLHFTSIYEYDAEQSLLQQEQIGYAVMVMLEQLNPVERAVFVLRESFQLDYAEIADYVNKTEVACRKMLSRIHARLQPIHKLQPVDNSSTLAFTEAFLEAARSGNFAPLLHQLREDIQLYTDGGGKVRAALHPIRSRYRVTTFLQGIAGKGAFAGEWSLISVNGTPGLQLQRDRAIVYVLTFAWDTDGQVQHVYMISNPDKLAHIDATTSV</sequence>
<proteinExistence type="predicted"/>